<feature type="transmembrane region" description="Helical" evidence="7">
    <location>
        <begin position="218"/>
        <end position="235"/>
    </location>
</feature>
<keyword evidence="5 7" id="KW-1133">Transmembrane helix</keyword>
<comment type="caution">
    <text evidence="8">The sequence shown here is derived from an EMBL/GenBank/DDBJ whole genome shotgun (WGS) entry which is preliminary data.</text>
</comment>
<evidence type="ECO:0000256" key="2">
    <source>
        <dbReference type="ARBA" id="ARBA00009976"/>
    </source>
</evidence>
<feature type="transmembrane region" description="Helical" evidence="7">
    <location>
        <begin position="241"/>
        <end position="260"/>
    </location>
</feature>
<organism evidence="8 9">
    <name type="scientific">Caenorhabditis nigoni</name>
    <dbReference type="NCBI Taxonomy" id="1611254"/>
    <lineage>
        <taxon>Eukaryota</taxon>
        <taxon>Metazoa</taxon>
        <taxon>Ecdysozoa</taxon>
        <taxon>Nematoda</taxon>
        <taxon>Chromadorea</taxon>
        <taxon>Rhabditida</taxon>
        <taxon>Rhabditina</taxon>
        <taxon>Rhabditomorpha</taxon>
        <taxon>Rhabditoidea</taxon>
        <taxon>Rhabditidae</taxon>
        <taxon>Peloderinae</taxon>
        <taxon>Caenorhabditis</taxon>
    </lineage>
</organism>
<comment type="subcellular location">
    <subcellularLocation>
        <location evidence="1">Membrane</location>
        <topology evidence="1">Multi-pass membrane protein</topology>
    </subcellularLocation>
</comment>
<feature type="transmembrane region" description="Helical" evidence="7">
    <location>
        <begin position="487"/>
        <end position="508"/>
    </location>
</feature>
<dbReference type="GO" id="GO:0000139">
    <property type="term" value="C:Golgi membrane"/>
    <property type="evidence" value="ECO:0007669"/>
    <property type="project" value="InterPro"/>
</dbReference>
<dbReference type="Pfam" id="PF04142">
    <property type="entry name" value="Nuc_sug_transp"/>
    <property type="match status" value="2"/>
</dbReference>
<evidence type="ECO:0000256" key="7">
    <source>
        <dbReference type="SAM" id="Phobius"/>
    </source>
</evidence>
<dbReference type="SUPFAM" id="SSF103481">
    <property type="entry name" value="Multidrug resistance efflux transporter EmrE"/>
    <property type="match status" value="2"/>
</dbReference>
<evidence type="ECO:0000256" key="1">
    <source>
        <dbReference type="ARBA" id="ARBA00004141"/>
    </source>
</evidence>
<dbReference type="Gene3D" id="1.10.3730.20">
    <property type="match status" value="1"/>
</dbReference>
<feature type="transmembrane region" description="Helical" evidence="7">
    <location>
        <begin position="448"/>
        <end position="467"/>
    </location>
</feature>
<proteinExistence type="inferred from homology"/>
<evidence type="ECO:0000256" key="6">
    <source>
        <dbReference type="ARBA" id="ARBA00023136"/>
    </source>
</evidence>
<sequence length="605" mass="66731">MQFSGISNGQRKTMSDSTAYELHKNIWKNRIETLKVAVPAVVYAIQNNLYYTALANIDPTTYSVTLQLRILTTAALSVCLLNKKLSWYQWGAQVMALIGVATVQLDKSNSHKEVAGTYWIGVAAVIGMCWTSAFAGVYFEKMLKNSSADVWMQNIRLSILTLIFAGITMMTTDGEAVVQGRMFEGWSQMVWLVTILNSIGGLCISLVMKYADNVMKTYCQSIAIGLTSLVSIFLGERLLTLHLIFGVLLVTSSVVVYSLFPATPPTLSAYHKLEQQEDELLISSDDVEDEEDQIFGAVGEEKCYEADPCTNISRPANELLKNIWKTRIEALEVAVPAVVNAIQNNLYYIALANIDPTTYSVTLQLRILTTAALSVCLLNRKLSWFQWGAQVMALIGVATVQLDKSNSHKEVAGTYWIGVAAVIGMCWTSAFAGVYFEKMLKTSSADVWMQNIRLSILTLIFAGITMMTTDGEAVVQGRMFEGWSQMVWLVTILNSIGGLCISLVMKYADNVMKTYCQSIAIGLTSLVSIFLGERLLTLHLIFGVLLVTSSVVVYSLFPATPPTLSAYHKLEQQEDELLISSDDVEDEEDQIFGAVGEEKVAALSI</sequence>
<feature type="transmembrane region" description="Helical" evidence="7">
    <location>
        <begin position="87"/>
        <end position="105"/>
    </location>
</feature>
<evidence type="ECO:0000256" key="4">
    <source>
        <dbReference type="ARBA" id="ARBA00022692"/>
    </source>
</evidence>
<keyword evidence="6 7" id="KW-0472">Membrane</keyword>
<evidence type="ECO:0000256" key="3">
    <source>
        <dbReference type="ARBA" id="ARBA00022597"/>
    </source>
</evidence>
<name>A0A2G5TZJ8_9PELO</name>
<feature type="transmembrane region" description="Helical" evidence="7">
    <location>
        <begin position="151"/>
        <end position="170"/>
    </location>
</feature>
<dbReference type="FunFam" id="1.10.3730.20:FF:000042">
    <property type="entry name" value="Nucleotide Sugar TransPorter family"/>
    <property type="match status" value="1"/>
</dbReference>
<accession>A0A2G5TZJ8</accession>
<reference evidence="9" key="1">
    <citation type="submission" date="2017-10" db="EMBL/GenBank/DDBJ databases">
        <title>Rapid genome shrinkage in a self-fertile nematode reveals novel sperm competition proteins.</title>
        <authorList>
            <person name="Yin D."/>
            <person name="Schwarz E.M."/>
            <person name="Thomas C.G."/>
            <person name="Felde R.L."/>
            <person name="Korf I.F."/>
            <person name="Cutter A.D."/>
            <person name="Schartner C.M."/>
            <person name="Ralston E.J."/>
            <person name="Meyer B.J."/>
            <person name="Haag E.S."/>
        </authorList>
    </citation>
    <scope>NUCLEOTIDE SEQUENCE [LARGE SCALE GENOMIC DNA]</scope>
    <source>
        <strain evidence="9">JU1422</strain>
    </source>
</reference>
<feature type="transmembrane region" description="Helical" evidence="7">
    <location>
        <begin position="117"/>
        <end position="139"/>
    </location>
</feature>
<dbReference type="STRING" id="1611254.A0A2G5TZJ8"/>
<dbReference type="InterPro" id="IPR007271">
    <property type="entry name" value="Nuc_sug_transpt"/>
</dbReference>
<dbReference type="EMBL" id="PDUG01000004">
    <property type="protein sequence ID" value="PIC32715.1"/>
    <property type="molecule type" value="Genomic_DNA"/>
</dbReference>
<feature type="transmembrane region" description="Helical" evidence="7">
    <location>
        <begin position="538"/>
        <end position="557"/>
    </location>
</feature>
<dbReference type="PANTHER" id="PTHR10231">
    <property type="entry name" value="NUCLEOTIDE-SUGAR TRANSMEMBRANE TRANSPORTER"/>
    <property type="match status" value="1"/>
</dbReference>
<evidence type="ECO:0000256" key="5">
    <source>
        <dbReference type="ARBA" id="ARBA00022989"/>
    </source>
</evidence>
<dbReference type="InterPro" id="IPR037185">
    <property type="entry name" value="EmrE-like"/>
</dbReference>
<keyword evidence="9" id="KW-1185">Reference proteome</keyword>
<feature type="transmembrane region" description="Helical" evidence="7">
    <location>
        <begin position="190"/>
        <end position="211"/>
    </location>
</feature>
<dbReference type="NCBIfam" id="TIGR00803">
    <property type="entry name" value="nst"/>
    <property type="match status" value="2"/>
</dbReference>
<evidence type="ECO:0000313" key="9">
    <source>
        <dbReference type="Proteomes" id="UP000230233"/>
    </source>
</evidence>
<feature type="transmembrane region" description="Helical" evidence="7">
    <location>
        <begin position="414"/>
        <end position="436"/>
    </location>
</feature>
<protein>
    <submittedName>
        <fullName evidence="8">Uncharacterized protein</fullName>
    </submittedName>
</protein>
<comment type="similarity">
    <text evidence="2">Belongs to the nucleotide-sugar transporter family. SLC35A subfamily.</text>
</comment>
<feature type="transmembrane region" description="Helical" evidence="7">
    <location>
        <begin position="384"/>
        <end position="402"/>
    </location>
</feature>
<keyword evidence="4 7" id="KW-0812">Transmembrane</keyword>
<keyword evidence="3" id="KW-0762">Sugar transport</keyword>
<keyword evidence="3" id="KW-0813">Transport</keyword>
<dbReference type="GO" id="GO:0015165">
    <property type="term" value="F:pyrimidine nucleotide-sugar transmembrane transporter activity"/>
    <property type="evidence" value="ECO:0007669"/>
    <property type="project" value="InterPro"/>
</dbReference>
<dbReference type="Proteomes" id="UP000230233">
    <property type="component" value="Chromosome IV"/>
</dbReference>
<gene>
    <name evidence="8" type="primary">Cnig_chr_IV.g12942</name>
    <name evidence="8" type="ORF">B9Z55_012942</name>
</gene>
<dbReference type="AlphaFoldDB" id="A0A2G5TZJ8"/>
<evidence type="ECO:0000313" key="8">
    <source>
        <dbReference type="EMBL" id="PIC32715.1"/>
    </source>
</evidence>
<dbReference type="OrthoDB" id="408493at2759"/>